<dbReference type="RefSeq" id="WP_128200539.1">
    <property type="nucleotide sequence ID" value="NZ_SACT01000009.1"/>
</dbReference>
<organism evidence="1 2">
    <name type="scientific">Rubrivivax albus</name>
    <dbReference type="NCBI Taxonomy" id="2499835"/>
    <lineage>
        <taxon>Bacteria</taxon>
        <taxon>Pseudomonadati</taxon>
        <taxon>Pseudomonadota</taxon>
        <taxon>Betaproteobacteria</taxon>
        <taxon>Burkholderiales</taxon>
        <taxon>Sphaerotilaceae</taxon>
        <taxon>Rubrivivax</taxon>
    </lineage>
</organism>
<keyword evidence="2" id="KW-1185">Reference proteome</keyword>
<accession>A0A437JQ84</accession>
<dbReference type="OrthoDB" id="9016361at2"/>
<sequence>MTDTDTFWAGSAFDRMWGAGPVRRPAQDSELARHAARVDPLITAFWRRYGWGLLGSGLLVAQPPAELESLYGRWRLPAGRVPVLRSAWGHLLSVDGDASYLLDPLYGDERTLGCDGVTALDALLVVDALLDDDLLRPAFRDATVRIGRPPNIDECLGFVPALRLGGRPDAETAAIGALAATLDLLAQL</sequence>
<evidence type="ECO:0000313" key="1">
    <source>
        <dbReference type="EMBL" id="RVT48933.1"/>
    </source>
</evidence>
<dbReference type="AlphaFoldDB" id="A0A437JQ84"/>
<dbReference type="Proteomes" id="UP000288178">
    <property type="component" value="Unassembled WGS sequence"/>
</dbReference>
<gene>
    <name evidence="1" type="ORF">ENE75_21525</name>
</gene>
<protein>
    <submittedName>
        <fullName evidence="1">DUF1851 domain-containing protein</fullName>
    </submittedName>
</protein>
<dbReference type="EMBL" id="SACT01000009">
    <property type="protein sequence ID" value="RVT48933.1"/>
    <property type="molecule type" value="Genomic_DNA"/>
</dbReference>
<comment type="caution">
    <text evidence="1">The sequence shown here is derived from an EMBL/GenBank/DDBJ whole genome shotgun (WGS) entry which is preliminary data.</text>
</comment>
<proteinExistence type="predicted"/>
<reference evidence="1 2" key="1">
    <citation type="submission" date="2019-01" db="EMBL/GenBank/DDBJ databases">
        <authorList>
            <person name="Chen W.-M."/>
        </authorList>
    </citation>
    <scope>NUCLEOTIDE SEQUENCE [LARGE SCALE GENOMIC DNA]</scope>
    <source>
        <strain evidence="1 2">ICH-3</strain>
    </source>
</reference>
<name>A0A437JQ84_9BURK</name>
<evidence type="ECO:0000313" key="2">
    <source>
        <dbReference type="Proteomes" id="UP000288178"/>
    </source>
</evidence>